<dbReference type="AlphaFoldDB" id="A0A2C9CUJ1"/>
<dbReference type="PANTHER" id="PTHR13847:SF287">
    <property type="entry name" value="FAD-DEPENDENT OXIDOREDUCTASE DOMAIN-CONTAINING PROTEIN 1"/>
    <property type="match status" value="1"/>
</dbReference>
<name>A0A2C9CUJ1_9RHOB</name>
<sequence length="374" mass="39686">MLEPDLLIIGGGITGQCAALVAADAGAMVTIVDMQRNAGSHANAGSLHVQMQSRFLRLNPHLADNLESSLPLYMSAVAEWQALDAALGGVELTQQGGLMLADTPAQLDFLHQKAAREQKKGLDVEILYRDTLHRLAPWLSPHVVGAELCRNEGKLNPLIANRKMREALTARGVRFVQDQITHITDGPRPIAHGAQNYPAGAVLIASSWGGGQLAQPLGLRIQTPPEPLHMNITEAGAYEIQHLVQHAERPITLKQFRSGQVVIGGGWQANLARDDSAAPAIKPDSLLGNVALAARIAPGIGGLRVLRTWAGYNTPVDGKTTVGAVRDGGRVFVGLPGDAGYTLGPVVGRMAANAVLSLPQAVDPEPYSPARWRA</sequence>
<dbReference type="InterPro" id="IPR006076">
    <property type="entry name" value="FAD-dep_OxRdtase"/>
</dbReference>
<accession>A0A2C9CUJ1</accession>
<dbReference type="GO" id="GO:0005737">
    <property type="term" value="C:cytoplasm"/>
    <property type="evidence" value="ECO:0007669"/>
    <property type="project" value="TreeGrafter"/>
</dbReference>
<dbReference type="EMBL" id="OCTN01000006">
    <property type="protein sequence ID" value="SOH94883.1"/>
    <property type="molecule type" value="Genomic_DNA"/>
</dbReference>
<dbReference type="Pfam" id="PF01266">
    <property type="entry name" value="DAO"/>
    <property type="match status" value="1"/>
</dbReference>
<dbReference type="Proteomes" id="UP000220034">
    <property type="component" value="Unassembled WGS sequence"/>
</dbReference>
<organism evidence="3 4">
    <name type="scientific">Pontivivens marinum</name>
    <dbReference type="NCBI Taxonomy" id="1690039"/>
    <lineage>
        <taxon>Bacteria</taxon>
        <taxon>Pseudomonadati</taxon>
        <taxon>Pseudomonadota</taxon>
        <taxon>Alphaproteobacteria</taxon>
        <taxon>Rhodobacterales</taxon>
        <taxon>Paracoccaceae</taxon>
        <taxon>Pontivivens</taxon>
    </lineage>
</organism>
<gene>
    <name evidence="3" type="ORF">SAMN06273572_10634</name>
</gene>
<feature type="domain" description="FAD dependent oxidoreductase" evidence="2">
    <location>
        <begin position="5"/>
        <end position="353"/>
    </location>
</feature>
<keyword evidence="4" id="KW-1185">Reference proteome</keyword>
<evidence type="ECO:0000256" key="1">
    <source>
        <dbReference type="ARBA" id="ARBA00023002"/>
    </source>
</evidence>
<reference evidence="4" key="1">
    <citation type="submission" date="2017-09" db="EMBL/GenBank/DDBJ databases">
        <authorList>
            <person name="Varghese N."/>
            <person name="Submissions S."/>
        </authorList>
    </citation>
    <scope>NUCLEOTIDE SEQUENCE [LARGE SCALE GENOMIC DNA]</scope>
    <source>
        <strain evidence="4">C7</strain>
    </source>
</reference>
<dbReference type="InterPro" id="IPR036188">
    <property type="entry name" value="FAD/NAD-bd_sf"/>
</dbReference>
<dbReference type="RefSeq" id="WP_180955999.1">
    <property type="nucleotide sequence ID" value="NZ_OCTN01000006.1"/>
</dbReference>
<dbReference type="Gene3D" id="3.50.50.60">
    <property type="entry name" value="FAD/NAD(P)-binding domain"/>
    <property type="match status" value="1"/>
</dbReference>
<protein>
    <submittedName>
        <fullName evidence="3">Glycine/D-amino acid oxidase</fullName>
    </submittedName>
</protein>
<dbReference type="Gene3D" id="3.30.9.10">
    <property type="entry name" value="D-Amino Acid Oxidase, subunit A, domain 2"/>
    <property type="match status" value="1"/>
</dbReference>
<keyword evidence="1" id="KW-0560">Oxidoreductase</keyword>
<evidence type="ECO:0000313" key="3">
    <source>
        <dbReference type="EMBL" id="SOH94883.1"/>
    </source>
</evidence>
<dbReference type="GO" id="GO:0016491">
    <property type="term" value="F:oxidoreductase activity"/>
    <property type="evidence" value="ECO:0007669"/>
    <property type="project" value="UniProtKB-KW"/>
</dbReference>
<evidence type="ECO:0000259" key="2">
    <source>
        <dbReference type="Pfam" id="PF01266"/>
    </source>
</evidence>
<evidence type="ECO:0000313" key="4">
    <source>
        <dbReference type="Proteomes" id="UP000220034"/>
    </source>
</evidence>
<dbReference type="SUPFAM" id="SSF51905">
    <property type="entry name" value="FAD/NAD(P)-binding domain"/>
    <property type="match status" value="1"/>
</dbReference>
<proteinExistence type="predicted"/>
<dbReference type="PANTHER" id="PTHR13847">
    <property type="entry name" value="SARCOSINE DEHYDROGENASE-RELATED"/>
    <property type="match status" value="1"/>
</dbReference>